<dbReference type="Gene3D" id="1.10.287.110">
    <property type="entry name" value="DnaJ domain"/>
    <property type="match status" value="1"/>
</dbReference>
<organism evidence="9">
    <name type="scientific">Erythrolobus madagascarensis</name>
    <dbReference type="NCBI Taxonomy" id="708628"/>
    <lineage>
        <taxon>Eukaryota</taxon>
        <taxon>Rhodophyta</taxon>
        <taxon>Bangiophyceae</taxon>
        <taxon>Porphyridiales</taxon>
        <taxon>Porphyridiaceae</taxon>
        <taxon>Erythrolobus</taxon>
    </lineage>
</organism>
<dbReference type="GO" id="GO:0005524">
    <property type="term" value="F:ATP binding"/>
    <property type="evidence" value="ECO:0007669"/>
    <property type="project" value="InterPro"/>
</dbReference>
<feature type="region of interest" description="Disordered" evidence="6">
    <location>
        <begin position="389"/>
        <end position="416"/>
    </location>
</feature>
<evidence type="ECO:0000256" key="6">
    <source>
        <dbReference type="SAM" id="MobiDB-lite"/>
    </source>
</evidence>
<dbReference type="AlphaFoldDB" id="A0A7S0T5D9"/>
<dbReference type="SUPFAM" id="SSF46565">
    <property type="entry name" value="Chaperone J-domain"/>
    <property type="match status" value="1"/>
</dbReference>
<dbReference type="SUPFAM" id="SSF49493">
    <property type="entry name" value="HSP40/DnaJ peptide-binding domain"/>
    <property type="match status" value="2"/>
</dbReference>
<dbReference type="Pfam" id="PF01556">
    <property type="entry name" value="DnaJ_C"/>
    <property type="match status" value="1"/>
</dbReference>
<feature type="domain" description="J" evidence="7">
    <location>
        <begin position="14"/>
        <end position="75"/>
    </location>
</feature>
<evidence type="ECO:0000256" key="1">
    <source>
        <dbReference type="ARBA" id="ARBA00022723"/>
    </source>
</evidence>
<dbReference type="InterPro" id="IPR008971">
    <property type="entry name" value="HSP40/DnaJ_pept-bd"/>
</dbReference>
<dbReference type="GO" id="GO:0009408">
    <property type="term" value="P:response to heat"/>
    <property type="evidence" value="ECO:0007669"/>
    <property type="project" value="InterPro"/>
</dbReference>
<keyword evidence="4 5" id="KW-0862">Zinc</keyword>
<dbReference type="SMART" id="SM00271">
    <property type="entry name" value="DnaJ"/>
    <property type="match status" value="1"/>
</dbReference>
<dbReference type="PANTHER" id="PTHR43888">
    <property type="entry name" value="DNAJ-LIKE-2, ISOFORM A-RELATED"/>
    <property type="match status" value="1"/>
</dbReference>
<evidence type="ECO:0000256" key="3">
    <source>
        <dbReference type="ARBA" id="ARBA00022771"/>
    </source>
</evidence>
<evidence type="ECO:0000313" key="9">
    <source>
        <dbReference type="EMBL" id="CAD8725910.1"/>
    </source>
</evidence>
<dbReference type="InterPro" id="IPR018253">
    <property type="entry name" value="DnaJ_domain_CS"/>
</dbReference>
<dbReference type="CDD" id="cd10747">
    <property type="entry name" value="DnaJ_C"/>
    <property type="match status" value="1"/>
</dbReference>
<evidence type="ECO:0000259" key="7">
    <source>
        <dbReference type="PROSITE" id="PS50076"/>
    </source>
</evidence>
<gene>
    <name evidence="9" type="ORF">EMAD1354_LOCUS1990</name>
</gene>
<dbReference type="InterPro" id="IPR012724">
    <property type="entry name" value="DnaJ"/>
</dbReference>
<dbReference type="FunFam" id="2.10.230.10:FF:000001">
    <property type="entry name" value="DnaJ subfamily A member 2"/>
    <property type="match status" value="1"/>
</dbReference>
<dbReference type="Pfam" id="PF00684">
    <property type="entry name" value="DnaJ_CXXCXGXG"/>
    <property type="match status" value="1"/>
</dbReference>
<dbReference type="CDD" id="cd06257">
    <property type="entry name" value="DnaJ"/>
    <property type="match status" value="1"/>
</dbReference>
<dbReference type="GO" id="GO:0008270">
    <property type="term" value="F:zinc ion binding"/>
    <property type="evidence" value="ECO:0007669"/>
    <property type="project" value="UniProtKB-KW"/>
</dbReference>
<sequence>MRRGSGRGPVDNKRFYELLGVGQDAGETELKKAYRKLAVKHHPDKGGDVEKFQEISHAFEVLSDPEKRQIYDTYGEQALKEGAGAGGGFHDANDIFEAMFGGSFFGGGSSRRSRGPRKSEDVQYPIKVTLEDLYKGKTAKLAITRHRVCTFCKGKGASSPDAVAPCGECGGKGIRVQFRQVGPGMVQQVQSVCSSCQGAGEIIPESARCTNCKGQKVVKERKVLEVFIDPGMQDGQRITFSGEADEEPGCLPGDVIIVVQQQPHTLFERRGRNLVITREIPLVDALCGVEFGIKHLDGRDLVIRSAPGEVIKSDAIKAVAGEGMPTWKSPFDKGYLFVKFNVAFPPSIAPAQTAALQEVLGAVQRVGPMPEHADECEMMDFSPQMEREAFMNGDGTGMEDDDDDDRRGQRVQCAQS</sequence>
<dbReference type="EMBL" id="HBFE01002986">
    <property type="protein sequence ID" value="CAD8725910.1"/>
    <property type="molecule type" value="Transcribed_RNA"/>
</dbReference>
<dbReference type="GO" id="GO:0006457">
    <property type="term" value="P:protein folding"/>
    <property type="evidence" value="ECO:0007669"/>
    <property type="project" value="InterPro"/>
</dbReference>
<dbReference type="GO" id="GO:0051082">
    <property type="term" value="F:unfolded protein binding"/>
    <property type="evidence" value="ECO:0007669"/>
    <property type="project" value="InterPro"/>
</dbReference>
<proteinExistence type="inferred from homology"/>
<evidence type="ECO:0000256" key="5">
    <source>
        <dbReference type="PROSITE-ProRule" id="PRU00546"/>
    </source>
</evidence>
<evidence type="ECO:0000256" key="4">
    <source>
        <dbReference type="ARBA" id="ARBA00022833"/>
    </source>
</evidence>
<dbReference type="InterPro" id="IPR036869">
    <property type="entry name" value="J_dom_sf"/>
</dbReference>
<dbReference type="Gene3D" id="2.10.230.10">
    <property type="entry name" value="Heat shock protein DnaJ, cysteine-rich domain"/>
    <property type="match status" value="1"/>
</dbReference>
<keyword evidence="1 5" id="KW-0479">Metal-binding</keyword>
<evidence type="ECO:0000259" key="8">
    <source>
        <dbReference type="PROSITE" id="PS51188"/>
    </source>
</evidence>
<name>A0A7S0T5D9_9RHOD</name>
<dbReference type="Pfam" id="PF00226">
    <property type="entry name" value="DnaJ"/>
    <property type="match status" value="1"/>
</dbReference>
<reference evidence="9" key="1">
    <citation type="submission" date="2021-01" db="EMBL/GenBank/DDBJ databases">
        <authorList>
            <person name="Corre E."/>
            <person name="Pelletier E."/>
            <person name="Niang G."/>
            <person name="Scheremetjew M."/>
            <person name="Finn R."/>
            <person name="Kale V."/>
            <person name="Holt S."/>
            <person name="Cochrane G."/>
            <person name="Meng A."/>
            <person name="Brown T."/>
            <person name="Cohen L."/>
        </authorList>
    </citation>
    <scope>NUCLEOTIDE SEQUENCE</scope>
    <source>
        <strain evidence="9">CCMP3276</strain>
    </source>
</reference>
<dbReference type="InterPro" id="IPR044713">
    <property type="entry name" value="DNJA1/2-like"/>
</dbReference>
<dbReference type="PROSITE" id="PS50076">
    <property type="entry name" value="DNAJ_2"/>
    <property type="match status" value="1"/>
</dbReference>
<dbReference type="PROSITE" id="PS51188">
    <property type="entry name" value="ZF_CR"/>
    <property type="match status" value="1"/>
</dbReference>
<keyword evidence="3 5" id="KW-0863">Zinc-finger</keyword>
<dbReference type="PROSITE" id="PS00636">
    <property type="entry name" value="DNAJ_1"/>
    <property type="match status" value="1"/>
</dbReference>
<dbReference type="FunFam" id="2.60.260.20:FF:000003">
    <property type="entry name" value="DnaJ subfamily A member 2"/>
    <property type="match status" value="1"/>
</dbReference>
<dbReference type="InterPro" id="IPR036410">
    <property type="entry name" value="HSP_DnaJ_Cys-rich_dom_sf"/>
</dbReference>
<protein>
    <submittedName>
        <fullName evidence="9">Uncharacterized protein</fullName>
    </submittedName>
</protein>
<feature type="zinc finger region" description="CR-type" evidence="5">
    <location>
        <begin position="136"/>
        <end position="221"/>
    </location>
</feature>
<evidence type="ECO:0000256" key="2">
    <source>
        <dbReference type="ARBA" id="ARBA00022737"/>
    </source>
</evidence>
<keyword evidence="2" id="KW-0677">Repeat</keyword>
<dbReference type="CDD" id="cd10719">
    <property type="entry name" value="DnaJ_zf"/>
    <property type="match status" value="1"/>
</dbReference>
<dbReference type="Gene3D" id="2.60.260.20">
    <property type="entry name" value="Urease metallochaperone UreE, N-terminal domain"/>
    <property type="match status" value="2"/>
</dbReference>
<dbReference type="InterPro" id="IPR001305">
    <property type="entry name" value="HSP_DnaJ_Cys-rich_dom"/>
</dbReference>
<dbReference type="FunFam" id="1.10.287.110:FF:000041">
    <property type="entry name" value="Chaperone protein DNAj, putative"/>
    <property type="match status" value="1"/>
</dbReference>
<dbReference type="SUPFAM" id="SSF57938">
    <property type="entry name" value="DnaJ/Hsp40 cysteine-rich domain"/>
    <property type="match status" value="1"/>
</dbReference>
<dbReference type="PRINTS" id="PR00625">
    <property type="entry name" value="JDOMAIN"/>
</dbReference>
<feature type="domain" description="CR-type" evidence="8">
    <location>
        <begin position="136"/>
        <end position="221"/>
    </location>
</feature>
<dbReference type="HAMAP" id="MF_01152">
    <property type="entry name" value="DnaJ"/>
    <property type="match status" value="1"/>
</dbReference>
<dbReference type="GO" id="GO:0030544">
    <property type="term" value="F:Hsp70 protein binding"/>
    <property type="evidence" value="ECO:0007669"/>
    <property type="project" value="InterPro"/>
</dbReference>
<accession>A0A7S0T5D9</accession>
<dbReference type="InterPro" id="IPR002939">
    <property type="entry name" value="DnaJ_C"/>
</dbReference>
<dbReference type="InterPro" id="IPR001623">
    <property type="entry name" value="DnaJ_domain"/>
</dbReference>